<name>A0A557PC16_9VIBR</name>
<reference evidence="2 3" key="1">
    <citation type="submission" date="2019-07" db="EMBL/GenBank/DDBJ databases">
        <title>The draft genome sequence of Vibrio algivorus M1486.</title>
        <authorList>
            <person name="Meng X."/>
        </authorList>
    </citation>
    <scope>NUCLEOTIDE SEQUENCE [LARGE SCALE GENOMIC DNA]</scope>
    <source>
        <strain evidence="2 3">M1486</strain>
    </source>
</reference>
<feature type="domain" description="BIG2" evidence="1">
    <location>
        <begin position="514"/>
        <end position="600"/>
    </location>
</feature>
<gene>
    <name evidence="2" type="ORF">FOF44_05040</name>
</gene>
<dbReference type="SUPFAM" id="SSF49373">
    <property type="entry name" value="Invasin/intimin cell-adhesion fragments"/>
    <property type="match status" value="1"/>
</dbReference>
<dbReference type="AlphaFoldDB" id="A0A557PC16"/>
<dbReference type="Proteomes" id="UP000319828">
    <property type="component" value="Unassembled WGS sequence"/>
</dbReference>
<dbReference type="InterPro" id="IPR003343">
    <property type="entry name" value="Big_2"/>
</dbReference>
<sequence length="845" mass="87905">MNMNMNIKPINMIITAFYCLLMLSGCNNGDTNLLGDGGNSSANIIQLTISPSTQTIPLGLTGELHATAQLDDGTSKDVTANVSWNIANNKVITIDDEGEVVPLTVETTKVEASYDGVTSNSVTVQVVDAVAVKLQVTPANASIAVGLEQSFTATAIMSDNTTVVVTNDSSLEWSSTNAGIASISTGELDDSNGIATGVSNGSTVIGAKFTTDKGVLTAESNLTVTGAIPVSLSVTTPYRSNVTSTPVGLTKQYIATLVMSDNSTFDVTNYSSLEWSTQNETVATITTGQPNDDGVATARAKGETGIIATFRTDDGRVLIGDDTIKVTDAIATALEITPKVTSFPVGLDASFTATEIMSDGNSIDVTDESALSWTADDDKITIDGNTATGKAPGETGIMASIDGLSATATIIVTNAIPVELQVDPADASTPVGLTAQFKAIATMSDSTQKDVTDDPQLSWSSDDAGYATIDDNGLATGVTVTAEEPVIMTASLKVLREGALPITDAADLTVTKAVPVTLQVDPDDASAPVGVQQAFTATVTMSDGNPIDVTDNDALSWSSDDAETAMIISNQPNDNGVATGKKVGEVGITASLTTDSERLEDTQIFEVTPAIPETLEVTPINETMNTGQTREFAATATMSDSSTQDVTDDDSLTWRSDDTDVATITTGGQDGNGVVTGVSEGETTITATLFTDNGSIDDSTNLTINQARAHILTLTCGPIEGEDGEDSEENCPDGAGWPASSDNAPWLFKATATDASGEPVYGIEVDWFYEDAVIVDEDSYTIKCDKIDDDGSLTEKTDVAGQSIIECAIVGTYSQGDSEISATVPEFFSDTGDDISETTDFLFPR</sequence>
<feature type="domain" description="BIG2" evidence="1">
    <location>
        <begin position="416"/>
        <end position="502"/>
    </location>
</feature>
<feature type="domain" description="BIG2" evidence="1">
    <location>
        <begin position="230"/>
        <end position="320"/>
    </location>
</feature>
<feature type="domain" description="BIG2" evidence="1">
    <location>
        <begin position="130"/>
        <end position="217"/>
    </location>
</feature>
<proteinExistence type="predicted"/>
<accession>A0A557PC16</accession>
<evidence type="ECO:0000313" key="3">
    <source>
        <dbReference type="Proteomes" id="UP000319828"/>
    </source>
</evidence>
<protein>
    <recommendedName>
        <fullName evidence="1">BIG2 domain-containing protein</fullName>
    </recommendedName>
</protein>
<dbReference type="Gene3D" id="2.60.40.1080">
    <property type="match status" value="7"/>
</dbReference>
<evidence type="ECO:0000259" key="1">
    <source>
        <dbReference type="SMART" id="SM00635"/>
    </source>
</evidence>
<dbReference type="InterPro" id="IPR008964">
    <property type="entry name" value="Invasin/intimin_cell_adhesion"/>
</dbReference>
<feature type="domain" description="BIG2" evidence="1">
    <location>
        <begin position="43"/>
        <end position="124"/>
    </location>
</feature>
<dbReference type="OrthoDB" id="5905247at2"/>
<evidence type="ECO:0000313" key="2">
    <source>
        <dbReference type="EMBL" id="TVO38205.1"/>
    </source>
</evidence>
<feature type="domain" description="BIG2" evidence="1">
    <location>
        <begin position="330"/>
        <end position="411"/>
    </location>
</feature>
<feature type="domain" description="BIG2" evidence="1">
    <location>
        <begin position="611"/>
        <end position="700"/>
    </location>
</feature>
<dbReference type="Pfam" id="PF02368">
    <property type="entry name" value="Big_2"/>
    <property type="match status" value="2"/>
</dbReference>
<dbReference type="EMBL" id="VMKJ01000006">
    <property type="protein sequence ID" value="TVO38205.1"/>
    <property type="molecule type" value="Genomic_DNA"/>
</dbReference>
<organism evidence="2 3">
    <name type="scientific">Vibrio algivorus</name>
    <dbReference type="NCBI Taxonomy" id="1667024"/>
    <lineage>
        <taxon>Bacteria</taxon>
        <taxon>Pseudomonadati</taxon>
        <taxon>Pseudomonadota</taxon>
        <taxon>Gammaproteobacteria</taxon>
        <taxon>Vibrionales</taxon>
        <taxon>Vibrionaceae</taxon>
        <taxon>Vibrio</taxon>
    </lineage>
</organism>
<comment type="caution">
    <text evidence="2">The sequence shown here is derived from an EMBL/GenBank/DDBJ whole genome shotgun (WGS) entry which is preliminary data.</text>
</comment>
<dbReference type="SMART" id="SM00635">
    <property type="entry name" value="BID_2"/>
    <property type="match status" value="7"/>
</dbReference>